<dbReference type="Proteomes" id="UP001642520">
    <property type="component" value="Unassembled WGS sequence"/>
</dbReference>
<feature type="signal peptide" evidence="1">
    <location>
        <begin position="1"/>
        <end position="28"/>
    </location>
</feature>
<gene>
    <name evidence="2" type="ORF">XYLVIOL_LOCUS2447</name>
</gene>
<dbReference type="EMBL" id="CAXAJV020001287">
    <property type="protein sequence ID" value="CAL7936920.1"/>
    <property type="molecule type" value="Genomic_DNA"/>
</dbReference>
<reference evidence="2 3" key="1">
    <citation type="submission" date="2024-08" db="EMBL/GenBank/DDBJ databases">
        <authorList>
            <person name="Will J Nash"/>
            <person name="Angela Man"/>
            <person name="Seanna McTaggart"/>
            <person name="Kendall Baker"/>
            <person name="Tom Barker"/>
            <person name="Leah Catchpole"/>
            <person name="Alex Durrant"/>
            <person name="Karim Gharbi"/>
            <person name="Naomi Irish"/>
            <person name="Gemy Kaithakottil"/>
            <person name="Debby Ku"/>
            <person name="Aaliyah Providence"/>
            <person name="Felix Shaw"/>
            <person name="David Swarbreck"/>
            <person name="Chris Watkins"/>
            <person name="Ann M. McCartney"/>
            <person name="Giulio Formenti"/>
            <person name="Alice Mouton"/>
            <person name="Noel Vella"/>
            <person name="Bjorn M von Reumont"/>
            <person name="Adriana Vella"/>
            <person name="Wilfried Haerty"/>
        </authorList>
    </citation>
    <scope>NUCLEOTIDE SEQUENCE [LARGE SCALE GENOMIC DNA]</scope>
</reference>
<evidence type="ECO:0000313" key="3">
    <source>
        <dbReference type="Proteomes" id="UP001642520"/>
    </source>
</evidence>
<protein>
    <submittedName>
        <fullName evidence="2">Uncharacterized protein</fullName>
    </submittedName>
</protein>
<sequence>MRGILEGKTVCWRVCVLVIACRLHSCVGLPAEQPTKFSLNTDEVNRRDVVARMASTIEQGRALESQSNVAPLSAAQPETPQEQTPLVREMAVLLNETDQAILEKPISKPITGLLESFLHRAPLVDTLKEEERYGNTGRYTEIGRALVNGYEGFSNFLNSVIEIPRNAVQEKSRGITDMLRKVGQRLVGLE</sequence>
<evidence type="ECO:0000313" key="2">
    <source>
        <dbReference type="EMBL" id="CAL7936920.1"/>
    </source>
</evidence>
<comment type="caution">
    <text evidence="2">The sequence shown here is derived from an EMBL/GenBank/DDBJ whole genome shotgun (WGS) entry which is preliminary data.</text>
</comment>
<accession>A0ABP1N7F5</accession>
<name>A0ABP1N7F5_XYLVO</name>
<evidence type="ECO:0000256" key="1">
    <source>
        <dbReference type="SAM" id="SignalP"/>
    </source>
</evidence>
<keyword evidence="3" id="KW-1185">Reference proteome</keyword>
<proteinExistence type="predicted"/>
<feature type="chain" id="PRO_5045040207" evidence="1">
    <location>
        <begin position="29"/>
        <end position="190"/>
    </location>
</feature>
<keyword evidence="1" id="KW-0732">Signal</keyword>
<organism evidence="2 3">
    <name type="scientific">Xylocopa violacea</name>
    <name type="common">Violet carpenter bee</name>
    <name type="synonym">Apis violacea</name>
    <dbReference type="NCBI Taxonomy" id="135666"/>
    <lineage>
        <taxon>Eukaryota</taxon>
        <taxon>Metazoa</taxon>
        <taxon>Ecdysozoa</taxon>
        <taxon>Arthropoda</taxon>
        <taxon>Hexapoda</taxon>
        <taxon>Insecta</taxon>
        <taxon>Pterygota</taxon>
        <taxon>Neoptera</taxon>
        <taxon>Endopterygota</taxon>
        <taxon>Hymenoptera</taxon>
        <taxon>Apocrita</taxon>
        <taxon>Aculeata</taxon>
        <taxon>Apoidea</taxon>
        <taxon>Anthophila</taxon>
        <taxon>Apidae</taxon>
        <taxon>Xylocopa</taxon>
        <taxon>Xylocopa</taxon>
    </lineage>
</organism>